<dbReference type="CDD" id="cd06257">
    <property type="entry name" value="DnaJ"/>
    <property type="match status" value="1"/>
</dbReference>
<evidence type="ECO:0000256" key="1">
    <source>
        <dbReference type="ARBA" id="ARBA00022553"/>
    </source>
</evidence>
<gene>
    <name evidence="4" type="ORF">RR46_04327</name>
</gene>
<sequence>MGLLQLCEKYFNTSNLYEVFQIPEEATEKEVRKAYHKLSLKIHPDRVSEDEKLEATEKFKVLGAVHAILNDKEKRAIYDETKCVDDDDLSFERDWSVYWRGLFKTVTEEDIIAYEKKYIGSQEEKDDLKSSYLKGKGDMDYILDQYQFDRLEHESRIKEILTEMIESEEIPAYKKFTNESNKKRQKRTAKIKKEAKEAEELKSELGLGSGKNSLEEMIKQRQQSRSIEMDSLIDDIAAKYGGKKTKATKRKAPSEAKGPKRKRKN</sequence>
<dbReference type="SUPFAM" id="SSF46565">
    <property type="entry name" value="Chaperone J-domain"/>
    <property type="match status" value="1"/>
</dbReference>
<evidence type="ECO:0000259" key="3">
    <source>
        <dbReference type="PROSITE" id="PS50076"/>
    </source>
</evidence>
<dbReference type="Pfam" id="PF23302">
    <property type="entry name" value="HTH_DNAJC9"/>
    <property type="match status" value="1"/>
</dbReference>
<dbReference type="InterPro" id="IPR052594">
    <property type="entry name" value="J_domain-containing_protein"/>
</dbReference>
<dbReference type="STRING" id="66420.A0A194QFJ3"/>
<dbReference type="AlphaFoldDB" id="A0A194QFJ3"/>
<dbReference type="GO" id="GO:0005634">
    <property type="term" value="C:nucleus"/>
    <property type="evidence" value="ECO:0007669"/>
    <property type="project" value="TreeGrafter"/>
</dbReference>
<dbReference type="Proteomes" id="UP000053268">
    <property type="component" value="Unassembled WGS sequence"/>
</dbReference>
<evidence type="ECO:0000256" key="2">
    <source>
        <dbReference type="SAM" id="MobiDB-lite"/>
    </source>
</evidence>
<dbReference type="SMART" id="SM00271">
    <property type="entry name" value="DnaJ"/>
    <property type="match status" value="1"/>
</dbReference>
<feature type="compositionally biased region" description="Basic residues" evidence="2">
    <location>
        <begin position="241"/>
        <end position="251"/>
    </location>
</feature>
<keyword evidence="5" id="KW-1185">Reference proteome</keyword>
<dbReference type="Pfam" id="PF00226">
    <property type="entry name" value="DnaJ"/>
    <property type="match status" value="1"/>
</dbReference>
<keyword evidence="1" id="KW-0597">Phosphoprotein</keyword>
<dbReference type="PRINTS" id="PR00625">
    <property type="entry name" value="JDOMAIN"/>
</dbReference>
<evidence type="ECO:0000313" key="4">
    <source>
        <dbReference type="EMBL" id="KPJ03715.1"/>
    </source>
</evidence>
<organism evidence="4 5">
    <name type="scientific">Papilio xuthus</name>
    <name type="common">Asian swallowtail butterfly</name>
    <dbReference type="NCBI Taxonomy" id="66420"/>
    <lineage>
        <taxon>Eukaryota</taxon>
        <taxon>Metazoa</taxon>
        <taxon>Ecdysozoa</taxon>
        <taxon>Arthropoda</taxon>
        <taxon>Hexapoda</taxon>
        <taxon>Insecta</taxon>
        <taxon>Pterygota</taxon>
        <taxon>Neoptera</taxon>
        <taxon>Endopterygota</taxon>
        <taxon>Lepidoptera</taxon>
        <taxon>Glossata</taxon>
        <taxon>Ditrysia</taxon>
        <taxon>Papilionoidea</taxon>
        <taxon>Papilionidae</taxon>
        <taxon>Papilioninae</taxon>
        <taxon>Papilio</taxon>
    </lineage>
</organism>
<feature type="compositionally biased region" description="Basic and acidic residues" evidence="2">
    <location>
        <begin position="191"/>
        <end position="203"/>
    </location>
</feature>
<dbReference type="FunFam" id="1.10.287.110:FF:000035">
    <property type="entry name" value="DnaJ homolog subfamily C member 9"/>
    <property type="match status" value="1"/>
</dbReference>
<dbReference type="InterPro" id="IPR001623">
    <property type="entry name" value="DnaJ_domain"/>
</dbReference>
<protein>
    <submittedName>
        <fullName evidence="4">DnaJ-like subfamily C member 9</fullName>
    </submittedName>
</protein>
<dbReference type="PROSITE" id="PS50076">
    <property type="entry name" value="DNAJ_2"/>
    <property type="match status" value="1"/>
</dbReference>
<dbReference type="GO" id="GO:0031072">
    <property type="term" value="F:heat shock protein binding"/>
    <property type="evidence" value="ECO:0007669"/>
    <property type="project" value="TreeGrafter"/>
</dbReference>
<dbReference type="PANTHER" id="PTHR44144">
    <property type="entry name" value="DNAJ HOMOLOG SUBFAMILY C MEMBER 9"/>
    <property type="match status" value="1"/>
</dbReference>
<dbReference type="InterPro" id="IPR056453">
    <property type="entry name" value="HTH_DNAJC9"/>
</dbReference>
<accession>A0A194QFJ3</accession>
<dbReference type="PROSITE" id="PS00636">
    <property type="entry name" value="DNAJ_1"/>
    <property type="match status" value="1"/>
</dbReference>
<reference evidence="4 5" key="1">
    <citation type="journal article" date="2015" name="Nat. Commun.">
        <title>Outbred genome sequencing and CRISPR/Cas9 gene editing in butterflies.</title>
        <authorList>
            <person name="Li X."/>
            <person name="Fan D."/>
            <person name="Zhang W."/>
            <person name="Liu G."/>
            <person name="Zhang L."/>
            <person name="Zhao L."/>
            <person name="Fang X."/>
            <person name="Chen L."/>
            <person name="Dong Y."/>
            <person name="Chen Y."/>
            <person name="Ding Y."/>
            <person name="Zhao R."/>
            <person name="Feng M."/>
            <person name="Zhu Y."/>
            <person name="Feng Y."/>
            <person name="Jiang X."/>
            <person name="Zhu D."/>
            <person name="Xiang H."/>
            <person name="Feng X."/>
            <person name="Li S."/>
            <person name="Wang J."/>
            <person name="Zhang G."/>
            <person name="Kronforst M.R."/>
            <person name="Wang W."/>
        </authorList>
    </citation>
    <scope>NUCLEOTIDE SEQUENCE [LARGE SCALE GENOMIC DNA]</scope>
    <source>
        <strain evidence="4">Ya'a_city_454_Px</strain>
        <tissue evidence="4">Whole body</tissue>
    </source>
</reference>
<name>A0A194QFJ3_PAPXU</name>
<dbReference type="Gene3D" id="1.10.287.110">
    <property type="entry name" value="DnaJ domain"/>
    <property type="match status" value="1"/>
</dbReference>
<feature type="region of interest" description="Disordered" evidence="2">
    <location>
        <begin position="178"/>
        <end position="265"/>
    </location>
</feature>
<dbReference type="InterPro" id="IPR018253">
    <property type="entry name" value="DnaJ_domain_CS"/>
</dbReference>
<dbReference type="InterPro" id="IPR036869">
    <property type="entry name" value="J_dom_sf"/>
</dbReference>
<dbReference type="PANTHER" id="PTHR44144:SF1">
    <property type="entry name" value="DNAJ HOMOLOG SUBFAMILY C MEMBER 9"/>
    <property type="match status" value="1"/>
</dbReference>
<dbReference type="GO" id="GO:0005737">
    <property type="term" value="C:cytoplasm"/>
    <property type="evidence" value="ECO:0007669"/>
    <property type="project" value="TreeGrafter"/>
</dbReference>
<feature type="domain" description="J" evidence="3">
    <location>
        <begin position="15"/>
        <end position="82"/>
    </location>
</feature>
<evidence type="ECO:0000313" key="5">
    <source>
        <dbReference type="Proteomes" id="UP000053268"/>
    </source>
</evidence>
<proteinExistence type="predicted"/>
<dbReference type="EMBL" id="KQ459144">
    <property type="protein sequence ID" value="KPJ03715.1"/>
    <property type="molecule type" value="Genomic_DNA"/>
</dbReference>